<dbReference type="EMBL" id="JAPHNI010000287">
    <property type="protein sequence ID" value="KAJ8112934.1"/>
    <property type="molecule type" value="Genomic_DNA"/>
</dbReference>
<evidence type="ECO:0000313" key="1">
    <source>
        <dbReference type="EMBL" id="KAJ8112934.1"/>
    </source>
</evidence>
<comment type="caution">
    <text evidence="1">The sequence shown here is derived from an EMBL/GenBank/DDBJ whole genome shotgun (WGS) entry which is preliminary data.</text>
</comment>
<proteinExistence type="predicted"/>
<organism evidence="1 2">
    <name type="scientific">Boeremia exigua</name>
    <dbReference type="NCBI Taxonomy" id="749465"/>
    <lineage>
        <taxon>Eukaryota</taxon>
        <taxon>Fungi</taxon>
        <taxon>Dikarya</taxon>
        <taxon>Ascomycota</taxon>
        <taxon>Pezizomycotina</taxon>
        <taxon>Dothideomycetes</taxon>
        <taxon>Pleosporomycetidae</taxon>
        <taxon>Pleosporales</taxon>
        <taxon>Pleosporineae</taxon>
        <taxon>Didymellaceae</taxon>
        <taxon>Boeremia</taxon>
    </lineage>
</organism>
<reference evidence="1" key="1">
    <citation type="submission" date="2022-11" db="EMBL/GenBank/DDBJ databases">
        <title>Genome Sequence of Boeremia exigua.</title>
        <authorList>
            <person name="Buettner E."/>
        </authorList>
    </citation>
    <scope>NUCLEOTIDE SEQUENCE</scope>
    <source>
        <strain evidence="1">CU02</strain>
    </source>
</reference>
<protein>
    <submittedName>
        <fullName evidence="1">Uncharacterized protein</fullName>
    </submittedName>
</protein>
<accession>A0ACC2ICQ5</accession>
<evidence type="ECO:0000313" key="2">
    <source>
        <dbReference type="Proteomes" id="UP001153331"/>
    </source>
</evidence>
<name>A0ACC2ICQ5_9PLEO</name>
<sequence length="122" mass="13290">MHFQKSMLLLSAKIAEASPTDLTVRRQTLKISATHRTSGSSRPTGRCQQGPSGLDTAKNVDESAHSAIHEPSRISCDGHAETRKSGSESRKRRREPARQRLEAWSCAGPIPGETAGKLGRWS</sequence>
<keyword evidence="2" id="KW-1185">Reference proteome</keyword>
<gene>
    <name evidence="1" type="ORF">OPT61_g4820</name>
</gene>
<dbReference type="Proteomes" id="UP001153331">
    <property type="component" value="Unassembled WGS sequence"/>
</dbReference>